<feature type="non-terminal residue" evidence="2">
    <location>
        <position position="635"/>
    </location>
</feature>
<sequence length="635" mass="69549">MRQIQVMRVLITLFICVSQGIATEYFQFTETGQYELINLGEVSLSGDQLGDGNEIGVFDGDLCVGAVIYNGQQGQQLQAWADDPSTSEPDGFIEGNPISFQMYLTSSDTVYQNISIEYITFPGWDTSGLFHVEEVCGVNLSYDLPSQDVSLSSNWNLMSMTVIPFEIDSVLEILTPVHSELIYVFDEQFNLIRWDGENWADGIGLWLPTEGYYVKLQNGQDFSVEGVGTIEMPFSIPVNTGWNIISFPTQDPAGQNVDDVFSEIMGSVEMIFNWNGSLYLPGGDPFVMYPGKAYLVKVTQDVILTLDETLDSGAFAEGSGANESVFRTGHFTPVWEGTPFTPMAFVLNEATWNYLDIESGDEVGIFDGNMCVGAYTVPEGGFSPGAQIPTSKNDGSGNGFTEGHVVTFRVWKENQTTEIDADILSMTDVVTGNPVPAIFSALSGVNVDIAVQPPSTPGSFNAGGGNGQVSLSWSTPSQGNYYVYVNGIPTQAIYYRIYRDGSLLIENYQSNGYTDSGLSHNTAYDYEVHAYSVVGESGLNTDSALTLPGVPVFSSTLPNYNEVILQWVDADNTGDDGVITYTMERQWSVGGFEYSEILTSNYGQYTFTDIDLLNSSEFFYRIKAHNATGFSSWSG</sequence>
<dbReference type="Gene3D" id="2.60.40.10">
    <property type="entry name" value="Immunoglobulins"/>
    <property type="match status" value="2"/>
</dbReference>
<protein>
    <recommendedName>
        <fullName evidence="1">Fibronectin type-III domain-containing protein</fullName>
    </recommendedName>
</protein>
<dbReference type="PROSITE" id="PS50853">
    <property type="entry name" value="FN3"/>
    <property type="match status" value="1"/>
</dbReference>
<dbReference type="EMBL" id="UINC01024333">
    <property type="protein sequence ID" value="SVA97751.1"/>
    <property type="molecule type" value="Genomic_DNA"/>
</dbReference>
<dbReference type="InterPro" id="IPR036116">
    <property type="entry name" value="FN3_sf"/>
</dbReference>
<proteinExistence type="predicted"/>
<gene>
    <name evidence="2" type="ORF">METZ01_LOCUS150605</name>
</gene>
<organism evidence="2">
    <name type="scientific">marine metagenome</name>
    <dbReference type="NCBI Taxonomy" id="408172"/>
    <lineage>
        <taxon>unclassified sequences</taxon>
        <taxon>metagenomes</taxon>
        <taxon>ecological metagenomes</taxon>
    </lineage>
</organism>
<dbReference type="SUPFAM" id="SSF49265">
    <property type="entry name" value="Fibronectin type III"/>
    <property type="match status" value="1"/>
</dbReference>
<reference evidence="2" key="1">
    <citation type="submission" date="2018-05" db="EMBL/GenBank/DDBJ databases">
        <authorList>
            <person name="Lanie J.A."/>
            <person name="Ng W.-L."/>
            <person name="Kazmierczak K.M."/>
            <person name="Andrzejewski T.M."/>
            <person name="Davidsen T.M."/>
            <person name="Wayne K.J."/>
            <person name="Tettelin H."/>
            <person name="Glass J.I."/>
            <person name="Rusch D."/>
            <person name="Podicherti R."/>
            <person name="Tsui H.-C.T."/>
            <person name="Winkler M.E."/>
        </authorList>
    </citation>
    <scope>NUCLEOTIDE SEQUENCE</scope>
</reference>
<evidence type="ECO:0000313" key="2">
    <source>
        <dbReference type="EMBL" id="SVA97751.1"/>
    </source>
</evidence>
<dbReference type="SMART" id="SM00060">
    <property type="entry name" value="FN3"/>
    <property type="match status" value="2"/>
</dbReference>
<feature type="domain" description="Fibronectin type-III" evidence="1">
    <location>
        <begin position="453"/>
        <end position="550"/>
    </location>
</feature>
<dbReference type="CDD" id="cd00063">
    <property type="entry name" value="FN3"/>
    <property type="match status" value="1"/>
</dbReference>
<dbReference type="InterPro" id="IPR003961">
    <property type="entry name" value="FN3_dom"/>
</dbReference>
<name>A0A382A932_9ZZZZ</name>
<evidence type="ECO:0000259" key="1">
    <source>
        <dbReference type="PROSITE" id="PS50853"/>
    </source>
</evidence>
<dbReference type="AlphaFoldDB" id="A0A382A932"/>
<dbReference type="InterPro" id="IPR013783">
    <property type="entry name" value="Ig-like_fold"/>
</dbReference>
<accession>A0A382A932</accession>